<dbReference type="PANTHER" id="PTHR43432:SF3">
    <property type="entry name" value="SLR0285 PROTEIN"/>
    <property type="match status" value="1"/>
</dbReference>
<dbReference type="SFLD" id="SFLDG01084">
    <property type="entry name" value="Uncharacterised_Radical_SAM_Su"/>
    <property type="match status" value="1"/>
</dbReference>
<dbReference type="SMART" id="SM00729">
    <property type="entry name" value="Elp3"/>
    <property type="match status" value="1"/>
</dbReference>
<evidence type="ECO:0000313" key="6">
    <source>
        <dbReference type="EMBL" id="AXC14729.1"/>
    </source>
</evidence>
<dbReference type="InterPro" id="IPR007197">
    <property type="entry name" value="rSAM"/>
</dbReference>
<dbReference type="Pfam" id="PF04055">
    <property type="entry name" value="Radical_SAM"/>
    <property type="match status" value="1"/>
</dbReference>
<dbReference type="PROSITE" id="PS51918">
    <property type="entry name" value="RADICAL_SAM"/>
    <property type="match status" value="1"/>
</dbReference>
<gene>
    <name evidence="6" type="ORF">ACPOL_5481</name>
</gene>
<protein>
    <submittedName>
        <fullName evidence="6">Radical SAM domain protein</fullName>
    </submittedName>
</protein>
<dbReference type="SUPFAM" id="SSF102114">
    <property type="entry name" value="Radical SAM enzymes"/>
    <property type="match status" value="1"/>
</dbReference>
<evidence type="ECO:0000259" key="5">
    <source>
        <dbReference type="PROSITE" id="PS51918"/>
    </source>
</evidence>
<sequence>MANTLIASPSLFPILDQPAADCRLSPKGIARLAASSSKVDHGHEVEFRSLKVRSILNNSVSRRRLSFSKSINPYRGCEFACRYCYARYTHEYMELRQPEDFEQKIFVKQNAAWLLQQELRQLRGGEEIAIGTATDPYQPVERKAKVTRSLLEVFAQRRRLRIGIVTKSTLITRDIDLFERIAEHNELVIHLTITTPDAKLARILEPRAPRPDLRLRTVARLRQAGLRTGILCSPLLPGITDSLEAIDSMASRAKDAGASFFAAQPLFLKPCSRETYLAFVRKHFPALESLYRFRFDGRDFVADAYRKRMEALVDEVTRKHGLASRSSDALLTRDVGREPPSSPCGQTTLWVEKKPPLRTTTPFSVRSSGPNGGSSTS</sequence>
<dbReference type="AlphaFoldDB" id="A0A2Z5G6W5"/>
<evidence type="ECO:0000256" key="1">
    <source>
        <dbReference type="ARBA" id="ARBA00022723"/>
    </source>
</evidence>
<dbReference type="EMBL" id="CP030840">
    <property type="protein sequence ID" value="AXC14729.1"/>
    <property type="molecule type" value="Genomic_DNA"/>
</dbReference>
<dbReference type="CDD" id="cd01335">
    <property type="entry name" value="Radical_SAM"/>
    <property type="match status" value="1"/>
</dbReference>
<evidence type="ECO:0000256" key="3">
    <source>
        <dbReference type="ARBA" id="ARBA00023014"/>
    </source>
</evidence>
<dbReference type="InterPro" id="IPR058240">
    <property type="entry name" value="rSAM_sf"/>
</dbReference>
<dbReference type="GO" id="GO:0046872">
    <property type="term" value="F:metal ion binding"/>
    <property type="evidence" value="ECO:0007669"/>
    <property type="project" value="UniProtKB-KW"/>
</dbReference>
<proteinExistence type="predicted"/>
<evidence type="ECO:0000313" key="7">
    <source>
        <dbReference type="Proteomes" id="UP000253606"/>
    </source>
</evidence>
<feature type="compositionally biased region" description="Polar residues" evidence="4">
    <location>
        <begin position="358"/>
        <end position="377"/>
    </location>
</feature>
<organism evidence="6 7">
    <name type="scientific">Acidisarcina polymorpha</name>
    <dbReference type="NCBI Taxonomy" id="2211140"/>
    <lineage>
        <taxon>Bacteria</taxon>
        <taxon>Pseudomonadati</taxon>
        <taxon>Acidobacteriota</taxon>
        <taxon>Terriglobia</taxon>
        <taxon>Terriglobales</taxon>
        <taxon>Acidobacteriaceae</taxon>
        <taxon>Acidisarcina</taxon>
    </lineage>
</organism>
<feature type="region of interest" description="Disordered" evidence="4">
    <location>
        <begin position="333"/>
        <end position="377"/>
    </location>
</feature>
<dbReference type="SFLD" id="SFLDS00029">
    <property type="entry name" value="Radical_SAM"/>
    <property type="match status" value="1"/>
</dbReference>
<dbReference type="Proteomes" id="UP000253606">
    <property type="component" value="Chromosome"/>
</dbReference>
<dbReference type="GO" id="GO:0051536">
    <property type="term" value="F:iron-sulfur cluster binding"/>
    <property type="evidence" value="ECO:0007669"/>
    <property type="project" value="UniProtKB-KW"/>
</dbReference>
<feature type="domain" description="Radical SAM core" evidence="5">
    <location>
        <begin position="63"/>
        <end position="310"/>
    </location>
</feature>
<accession>A0A2Z5G6W5</accession>
<dbReference type="PANTHER" id="PTHR43432">
    <property type="entry name" value="SLR0285 PROTEIN"/>
    <property type="match status" value="1"/>
</dbReference>
<dbReference type="Gene3D" id="3.80.30.30">
    <property type="match status" value="1"/>
</dbReference>
<dbReference type="OrthoDB" id="9785699at2"/>
<keyword evidence="1" id="KW-0479">Metal-binding</keyword>
<evidence type="ECO:0000256" key="2">
    <source>
        <dbReference type="ARBA" id="ARBA00023004"/>
    </source>
</evidence>
<name>A0A2Z5G6W5_9BACT</name>
<dbReference type="KEGG" id="abas:ACPOL_5481"/>
<dbReference type="RefSeq" id="WP_114209445.1">
    <property type="nucleotide sequence ID" value="NZ_CP030840.1"/>
</dbReference>
<reference evidence="6 7" key="1">
    <citation type="journal article" date="2018" name="Front. Microbiol.">
        <title>Hydrolytic Capabilities as a Key to Environmental Success: Chitinolytic and Cellulolytic Acidobacteria From Acidic Sub-arctic Soils and Boreal Peatlands.</title>
        <authorList>
            <person name="Belova S.E."/>
            <person name="Ravin N.V."/>
            <person name="Pankratov T.A."/>
            <person name="Rakitin A.L."/>
            <person name="Ivanova A.A."/>
            <person name="Beletsky A.V."/>
            <person name="Mardanov A.V."/>
            <person name="Sinninghe Damste J.S."/>
            <person name="Dedysh S.N."/>
        </authorList>
    </citation>
    <scope>NUCLEOTIDE SEQUENCE [LARGE SCALE GENOMIC DNA]</scope>
    <source>
        <strain evidence="6 7">SBC82</strain>
    </source>
</reference>
<dbReference type="InterPro" id="IPR006638">
    <property type="entry name" value="Elp3/MiaA/NifB-like_rSAM"/>
</dbReference>
<keyword evidence="7" id="KW-1185">Reference proteome</keyword>
<keyword evidence="2" id="KW-0408">Iron</keyword>
<dbReference type="GO" id="GO:0003824">
    <property type="term" value="F:catalytic activity"/>
    <property type="evidence" value="ECO:0007669"/>
    <property type="project" value="InterPro"/>
</dbReference>
<evidence type="ECO:0000256" key="4">
    <source>
        <dbReference type="SAM" id="MobiDB-lite"/>
    </source>
</evidence>
<dbReference type="InterPro" id="IPR040086">
    <property type="entry name" value="MJ0683-like"/>
</dbReference>
<keyword evidence="3" id="KW-0411">Iron-sulfur</keyword>